<dbReference type="EMBL" id="LWDL01000031">
    <property type="protein sequence ID" value="OQW49734.1"/>
    <property type="molecule type" value="Genomic_DNA"/>
</dbReference>
<dbReference type="InterPro" id="IPR022344">
    <property type="entry name" value="GTA_major-tail"/>
</dbReference>
<organism evidence="1 2">
    <name type="scientific">Candidatus Raskinella chloraquaticus</name>
    <dbReference type="NCBI Taxonomy" id="1951219"/>
    <lineage>
        <taxon>Bacteria</taxon>
        <taxon>Pseudomonadati</taxon>
        <taxon>Pseudomonadota</taxon>
        <taxon>Alphaproteobacteria</taxon>
        <taxon>Hyphomicrobiales</taxon>
        <taxon>Phreatobacteraceae</taxon>
        <taxon>Candidatus Raskinella</taxon>
    </lineage>
</organism>
<proteinExistence type="predicted"/>
<dbReference type="AlphaFoldDB" id="A0A1W9HR54"/>
<dbReference type="InterPro" id="IPR011855">
    <property type="entry name" value="Phgtail_TP901_1"/>
</dbReference>
<dbReference type="Proteomes" id="UP000192872">
    <property type="component" value="Unassembled WGS sequence"/>
</dbReference>
<evidence type="ECO:0000313" key="1">
    <source>
        <dbReference type="EMBL" id="OQW49734.1"/>
    </source>
</evidence>
<dbReference type="PRINTS" id="PR01996">
    <property type="entry name" value="MTP1FAMILY"/>
</dbReference>
<protein>
    <submittedName>
        <fullName evidence="1">Phage tail protein</fullName>
    </submittedName>
</protein>
<name>A0A1W9HR54_9HYPH</name>
<dbReference type="NCBIfam" id="TIGR02126">
    <property type="entry name" value="phgtail_TP901_1"/>
    <property type="match status" value="1"/>
</dbReference>
<reference evidence="1 2" key="1">
    <citation type="journal article" date="2017" name="Water Res.">
        <title>Comammox in drinking water systems.</title>
        <authorList>
            <person name="Wang Y."/>
            <person name="Ma L."/>
            <person name="Mao Y."/>
            <person name="Jiang X."/>
            <person name="Xia Y."/>
            <person name="Yu K."/>
            <person name="Li B."/>
            <person name="Zhang T."/>
        </authorList>
    </citation>
    <scope>NUCLEOTIDE SEQUENCE [LARGE SCALE GENOMIC DNA]</scope>
    <source>
        <strain evidence="1">SG_bin8</strain>
    </source>
</reference>
<dbReference type="RefSeq" id="WP_376799964.1">
    <property type="nucleotide sequence ID" value="NZ_DBNB01000008.1"/>
</dbReference>
<comment type="caution">
    <text evidence="1">The sequence shown here is derived from an EMBL/GenBank/DDBJ whole genome shotgun (WGS) entry which is preliminary data.</text>
</comment>
<gene>
    <name evidence="1" type="ORF">A4S15_03235</name>
</gene>
<dbReference type="Pfam" id="PF06199">
    <property type="entry name" value="Phage_tail_2"/>
    <property type="match status" value="1"/>
</dbReference>
<accession>A0A1W9HR54</accession>
<sequence length="138" mass="14871">MSAQKGRDLLLKVDSAGQGSFVTVAGLRTRTISFGAETVDVTTAESTGQWRELLAGAGAKRARLSGAGIFRDQSSDAEVRRLFFDGTIANWRVVIPEFGSIDGPFQVTALEYAGSHDREMTFDLTLESAGYLVFTAMV</sequence>
<dbReference type="Gene3D" id="4.10.410.40">
    <property type="match status" value="1"/>
</dbReference>
<evidence type="ECO:0000313" key="2">
    <source>
        <dbReference type="Proteomes" id="UP000192872"/>
    </source>
</evidence>
<dbReference type="STRING" id="1827387.A4S15_03235"/>